<evidence type="ECO:0000256" key="4">
    <source>
        <dbReference type="ARBA" id="ARBA00023453"/>
    </source>
</evidence>
<evidence type="ECO:0008006" key="7">
    <source>
        <dbReference type="Google" id="ProtNLM"/>
    </source>
</evidence>
<dbReference type="SUPFAM" id="SSF53335">
    <property type="entry name" value="S-adenosyl-L-methionine-dependent methyltransferases"/>
    <property type="match status" value="1"/>
</dbReference>
<evidence type="ECO:0000313" key="6">
    <source>
        <dbReference type="Proteomes" id="UP001305779"/>
    </source>
</evidence>
<dbReference type="EMBL" id="JAXOVC010000014">
    <property type="protein sequence ID" value="KAK4494342.1"/>
    <property type="molecule type" value="Genomic_DNA"/>
</dbReference>
<dbReference type="InterPro" id="IPR002935">
    <property type="entry name" value="SAM_O-MeTrfase"/>
</dbReference>
<keyword evidence="1" id="KW-0489">Methyltransferase</keyword>
<gene>
    <name evidence="5" type="ORF">PRZ48_014640</name>
</gene>
<name>A0ABR0DYX4_ZASCE</name>
<evidence type="ECO:0000313" key="5">
    <source>
        <dbReference type="EMBL" id="KAK4494342.1"/>
    </source>
</evidence>
<keyword evidence="6" id="KW-1185">Reference proteome</keyword>
<comment type="caution">
    <text evidence="5">The sequence shown here is derived from an EMBL/GenBank/DDBJ whole genome shotgun (WGS) entry which is preliminary data.</text>
</comment>
<keyword evidence="2" id="KW-0808">Transferase</keyword>
<keyword evidence="3" id="KW-0949">S-adenosyl-L-methionine</keyword>
<accession>A0ABR0DYX4</accession>
<dbReference type="InterPro" id="IPR029063">
    <property type="entry name" value="SAM-dependent_MTases_sf"/>
</dbReference>
<reference evidence="5 6" key="1">
    <citation type="journal article" date="2023" name="G3 (Bethesda)">
        <title>A chromosome-level genome assembly of Zasmidium syzygii isolated from banana leaves.</title>
        <authorList>
            <person name="van Westerhoven A.C."/>
            <person name="Mehrabi R."/>
            <person name="Talebi R."/>
            <person name="Steentjes M.B.F."/>
            <person name="Corcolon B."/>
            <person name="Chong P.A."/>
            <person name="Kema G.H.J."/>
            <person name="Seidl M.F."/>
        </authorList>
    </citation>
    <scope>NUCLEOTIDE SEQUENCE [LARGE SCALE GENOMIC DNA]</scope>
    <source>
        <strain evidence="5 6">P124</strain>
    </source>
</reference>
<dbReference type="PANTHER" id="PTHR43167:SF1">
    <property type="entry name" value="PUTATIVE (AFU_ORTHOLOGUE AFUA_6G01830)-RELATED"/>
    <property type="match status" value="1"/>
</dbReference>
<proteinExistence type="inferred from homology"/>
<sequence>MSFAAEPNPPSDALDVLTKSAIKAPAHVFDLLRRLHQLSLDQEFALKNDQTIQKWKKNTDLDAAQRKEFFDNLMRDKFIALTPDKSIFMYNLARASGALNIVECGTSYGVSTIYLALAVGQNAAQKGVAAGGAKVIATENEPSKAKQARKYWEEAGESVERYIELREGDLTKTLQADLPPIDFVLFDIWSPMVMPTLRILEPKLKPGAILLADNTAAPGNGYGEFLSHIRGDGAPYTDMTLPFQDGLEMAVYSPGSSTT</sequence>
<dbReference type="PROSITE" id="PS51682">
    <property type="entry name" value="SAM_OMT_I"/>
    <property type="match status" value="1"/>
</dbReference>
<evidence type="ECO:0000256" key="3">
    <source>
        <dbReference type="ARBA" id="ARBA00022691"/>
    </source>
</evidence>
<organism evidence="5 6">
    <name type="scientific">Zasmidium cellare</name>
    <name type="common">Wine cellar mold</name>
    <name type="synonym">Racodium cellare</name>
    <dbReference type="NCBI Taxonomy" id="395010"/>
    <lineage>
        <taxon>Eukaryota</taxon>
        <taxon>Fungi</taxon>
        <taxon>Dikarya</taxon>
        <taxon>Ascomycota</taxon>
        <taxon>Pezizomycotina</taxon>
        <taxon>Dothideomycetes</taxon>
        <taxon>Dothideomycetidae</taxon>
        <taxon>Mycosphaerellales</taxon>
        <taxon>Mycosphaerellaceae</taxon>
        <taxon>Zasmidium</taxon>
    </lineage>
</organism>
<dbReference type="CDD" id="cd02440">
    <property type="entry name" value="AdoMet_MTases"/>
    <property type="match status" value="1"/>
</dbReference>
<comment type="similarity">
    <text evidence="4">Belongs to the class I-like SAM-binding methyltransferase superfamily. Cation-dependent O-methyltransferase family.</text>
</comment>
<evidence type="ECO:0000256" key="1">
    <source>
        <dbReference type="ARBA" id="ARBA00022603"/>
    </source>
</evidence>
<evidence type="ECO:0000256" key="2">
    <source>
        <dbReference type="ARBA" id="ARBA00022679"/>
    </source>
</evidence>
<dbReference type="Gene3D" id="3.40.50.150">
    <property type="entry name" value="Vaccinia Virus protein VP39"/>
    <property type="match status" value="1"/>
</dbReference>
<dbReference type="PANTHER" id="PTHR43167">
    <property type="entry name" value="PUTATIVE (AFU_ORTHOLOGUE AFUA_6G01830)-RELATED"/>
    <property type="match status" value="1"/>
</dbReference>
<dbReference type="Pfam" id="PF13578">
    <property type="entry name" value="Methyltransf_24"/>
    <property type="match status" value="1"/>
</dbReference>
<protein>
    <recommendedName>
        <fullName evidence="7">O-methyltransferase</fullName>
    </recommendedName>
</protein>
<dbReference type="Proteomes" id="UP001305779">
    <property type="component" value="Unassembled WGS sequence"/>
</dbReference>